<dbReference type="RefSeq" id="WP_183413427.1">
    <property type="nucleotide sequence ID" value="NZ_JACHYB010000001.1"/>
</dbReference>
<comment type="similarity">
    <text evidence="1">Belongs to the LysR transcriptional regulatory family.</text>
</comment>
<dbReference type="GO" id="GO:0003700">
    <property type="term" value="F:DNA-binding transcription factor activity"/>
    <property type="evidence" value="ECO:0007669"/>
    <property type="project" value="InterPro"/>
</dbReference>
<evidence type="ECO:0000313" key="7">
    <source>
        <dbReference type="Proteomes" id="UP000544222"/>
    </source>
</evidence>
<name>A0A7W5DRD1_9PORP</name>
<organism evidence="6 7">
    <name type="scientific">Microbacter margulisiae</name>
    <dbReference type="NCBI Taxonomy" id="1350067"/>
    <lineage>
        <taxon>Bacteria</taxon>
        <taxon>Pseudomonadati</taxon>
        <taxon>Bacteroidota</taxon>
        <taxon>Bacteroidia</taxon>
        <taxon>Bacteroidales</taxon>
        <taxon>Porphyromonadaceae</taxon>
        <taxon>Microbacter</taxon>
    </lineage>
</organism>
<evidence type="ECO:0000256" key="1">
    <source>
        <dbReference type="ARBA" id="ARBA00009437"/>
    </source>
</evidence>
<dbReference type="SUPFAM" id="SSF53850">
    <property type="entry name" value="Periplasmic binding protein-like II"/>
    <property type="match status" value="1"/>
</dbReference>
<dbReference type="PANTHER" id="PTHR30126">
    <property type="entry name" value="HTH-TYPE TRANSCRIPTIONAL REGULATOR"/>
    <property type="match status" value="1"/>
</dbReference>
<dbReference type="InterPro" id="IPR005119">
    <property type="entry name" value="LysR_subst-bd"/>
</dbReference>
<proteinExistence type="inferred from homology"/>
<dbReference type="PROSITE" id="PS50931">
    <property type="entry name" value="HTH_LYSR"/>
    <property type="match status" value="1"/>
</dbReference>
<dbReference type="PRINTS" id="PR00039">
    <property type="entry name" value="HTHLYSR"/>
</dbReference>
<dbReference type="InterPro" id="IPR036390">
    <property type="entry name" value="WH_DNA-bd_sf"/>
</dbReference>
<evidence type="ECO:0000313" key="6">
    <source>
        <dbReference type="EMBL" id="MBB3187692.1"/>
    </source>
</evidence>
<gene>
    <name evidence="6" type="ORF">FHX64_001855</name>
</gene>
<keyword evidence="4" id="KW-0804">Transcription</keyword>
<feature type="domain" description="HTH lysR-type" evidence="5">
    <location>
        <begin position="1"/>
        <end position="57"/>
    </location>
</feature>
<keyword evidence="3 6" id="KW-0238">DNA-binding</keyword>
<dbReference type="Gene3D" id="3.40.190.290">
    <property type="match status" value="1"/>
</dbReference>
<dbReference type="Pfam" id="PF00126">
    <property type="entry name" value="HTH_1"/>
    <property type="match status" value="1"/>
</dbReference>
<sequence length="295" mass="33372">MDYRERVFMTVAEHLSFSNAASVLFISQPAVTKHVKELEQKFGIALFERKGNHVFLTKAGALLYDHLQKIDQLYSELNDEISSLKGESEGTLHLGASSTIAQYVLPKILADFQRRHSKLHISVVSGNSLAMERLLLDREIDIALVENGSGNAALHYLPFMEDRIVPVAGTTSVYGRRGRLSVQDLQSVPLILREQGSGTLQTLMQSFNQLGIQTDQLNVLIRLDATEAIKDFLRHAEGIAFTSERAIVQELQWGFLRKIEIKNVVIKRFFRIAQLPEPAFSYQHKFIDFVISYNL</sequence>
<comment type="caution">
    <text evidence="6">The sequence shown here is derived from an EMBL/GenBank/DDBJ whole genome shotgun (WGS) entry which is preliminary data.</text>
</comment>
<dbReference type="Gene3D" id="1.10.10.10">
    <property type="entry name" value="Winged helix-like DNA-binding domain superfamily/Winged helix DNA-binding domain"/>
    <property type="match status" value="1"/>
</dbReference>
<protein>
    <submittedName>
        <fullName evidence="6">DNA-binding transcriptional LysR family regulator</fullName>
    </submittedName>
</protein>
<dbReference type="Pfam" id="PF03466">
    <property type="entry name" value="LysR_substrate"/>
    <property type="match status" value="1"/>
</dbReference>
<dbReference type="GO" id="GO:0000976">
    <property type="term" value="F:transcription cis-regulatory region binding"/>
    <property type="evidence" value="ECO:0007669"/>
    <property type="project" value="TreeGrafter"/>
</dbReference>
<dbReference type="FunFam" id="1.10.10.10:FF:000001">
    <property type="entry name" value="LysR family transcriptional regulator"/>
    <property type="match status" value="1"/>
</dbReference>
<dbReference type="EMBL" id="JACHYB010000001">
    <property type="protein sequence ID" value="MBB3187692.1"/>
    <property type="molecule type" value="Genomic_DNA"/>
</dbReference>
<reference evidence="6 7" key="1">
    <citation type="submission" date="2020-08" db="EMBL/GenBank/DDBJ databases">
        <title>Genomic Encyclopedia of Type Strains, Phase IV (KMG-IV): sequencing the most valuable type-strain genomes for metagenomic binning, comparative biology and taxonomic classification.</title>
        <authorList>
            <person name="Goeker M."/>
        </authorList>
    </citation>
    <scope>NUCLEOTIDE SEQUENCE [LARGE SCALE GENOMIC DNA]</scope>
    <source>
        <strain evidence="6 7">DSM 27471</strain>
    </source>
</reference>
<dbReference type="Proteomes" id="UP000544222">
    <property type="component" value="Unassembled WGS sequence"/>
</dbReference>
<evidence type="ECO:0000259" key="5">
    <source>
        <dbReference type="PROSITE" id="PS50931"/>
    </source>
</evidence>
<evidence type="ECO:0000256" key="4">
    <source>
        <dbReference type="ARBA" id="ARBA00023163"/>
    </source>
</evidence>
<dbReference type="InterPro" id="IPR000847">
    <property type="entry name" value="LysR_HTH_N"/>
</dbReference>
<evidence type="ECO:0000256" key="2">
    <source>
        <dbReference type="ARBA" id="ARBA00023015"/>
    </source>
</evidence>
<dbReference type="AlphaFoldDB" id="A0A7W5DRD1"/>
<dbReference type="InterPro" id="IPR036388">
    <property type="entry name" value="WH-like_DNA-bd_sf"/>
</dbReference>
<keyword evidence="2" id="KW-0805">Transcription regulation</keyword>
<accession>A0A7W5DRD1</accession>
<dbReference type="SUPFAM" id="SSF46785">
    <property type="entry name" value="Winged helix' DNA-binding domain"/>
    <property type="match status" value="1"/>
</dbReference>
<dbReference type="PANTHER" id="PTHR30126:SF39">
    <property type="entry name" value="HTH-TYPE TRANSCRIPTIONAL REGULATOR CYSL"/>
    <property type="match status" value="1"/>
</dbReference>
<evidence type="ECO:0000256" key="3">
    <source>
        <dbReference type="ARBA" id="ARBA00023125"/>
    </source>
</evidence>
<keyword evidence="7" id="KW-1185">Reference proteome</keyword>